<keyword evidence="8" id="KW-1185">Reference proteome</keyword>
<dbReference type="Gene3D" id="3.30.2160.10">
    <property type="entry name" value="Hect, E3 ligase catalytic domain"/>
    <property type="match status" value="1"/>
</dbReference>
<evidence type="ECO:0000256" key="3">
    <source>
        <dbReference type="ARBA" id="ARBA00022679"/>
    </source>
</evidence>
<dbReference type="FunFam" id="3.30.2410.10:FF:000011">
    <property type="entry name" value="Putative Ubiquitin-protein ligase E3C"/>
    <property type="match status" value="1"/>
</dbReference>
<organism evidence="7 8">
    <name type="scientific">Piptocephalis cylindrospora</name>
    <dbReference type="NCBI Taxonomy" id="1907219"/>
    <lineage>
        <taxon>Eukaryota</taxon>
        <taxon>Fungi</taxon>
        <taxon>Fungi incertae sedis</taxon>
        <taxon>Zoopagomycota</taxon>
        <taxon>Zoopagomycotina</taxon>
        <taxon>Zoopagomycetes</taxon>
        <taxon>Zoopagales</taxon>
        <taxon>Piptocephalidaceae</taxon>
        <taxon>Piptocephalis</taxon>
    </lineage>
</organism>
<dbReference type="FunFam" id="3.30.2160.10:FF:000002">
    <property type="entry name" value="Putative Ubiquitin-protein ligase E3C"/>
    <property type="match status" value="1"/>
</dbReference>
<comment type="catalytic activity">
    <reaction evidence="1">
        <text>S-ubiquitinyl-[E2 ubiquitin-conjugating enzyme]-L-cysteine + [acceptor protein]-L-lysine = [E2 ubiquitin-conjugating enzyme]-L-cysteine + N(6)-ubiquitinyl-[acceptor protein]-L-lysine.</text>
        <dbReference type="EC" id="2.3.2.26"/>
    </reaction>
</comment>
<dbReference type="Proteomes" id="UP000267251">
    <property type="component" value="Unassembled WGS sequence"/>
</dbReference>
<evidence type="ECO:0000256" key="4">
    <source>
        <dbReference type="ARBA" id="ARBA00022786"/>
    </source>
</evidence>
<dbReference type="AlphaFoldDB" id="A0A4P9Y8B9"/>
<dbReference type="CDD" id="cd00078">
    <property type="entry name" value="HECTc"/>
    <property type="match status" value="1"/>
</dbReference>
<evidence type="ECO:0000256" key="2">
    <source>
        <dbReference type="ARBA" id="ARBA00012485"/>
    </source>
</evidence>
<dbReference type="SUPFAM" id="SSF56204">
    <property type="entry name" value="Hect, E3 ligase catalytic domain"/>
    <property type="match status" value="1"/>
</dbReference>
<dbReference type="GO" id="GO:0006511">
    <property type="term" value="P:ubiquitin-dependent protein catabolic process"/>
    <property type="evidence" value="ECO:0007669"/>
    <property type="project" value="TreeGrafter"/>
</dbReference>
<dbReference type="SMART" id="SM00119">
    <property type="entry name" value="HECTc"/>
    <property type="match status" value="1"/>
</dbReference>
<dbReference type="InterPro" id="IPR044611">
    <property type="entry name" value="E3A/B/C-like"/>
</dbReference>
<dbReference type="PANTHER" id="PTHR45700">
    <property type="entry name" value="UBIQUITIN-PROTEIN LIGASE E3C"/>
    <property type="match status" value="1"/>
</dbReference>
<reference evidence="8" key="1">
    <citation type="journal article" date="2018" name="Nat. Microbiol.">
        <title>Leveraging single-cell genomics to expand the fungal tree of life.</title>
        <authorList>
            <person name="Ahrendt S.R."/>
            <person name="Quandt C.A."/>
            <person name="Ciobanu D."/>
            <person name="Clum A."/>
            <person name="Salamov A."/>
            <person name="Andreopoulos B."/>
            <person name="Cheng J.F."/>
            <person name="Woyke T."/>
            <person name="Pelin A."/>
            <person name="Henrissat B."/>
            <person name="Reynolds N.K."/>
            <person name="Benny G.L."/>
            <person name="Smith M.E."/>
            <person name="James T.Y."/>
            <person name="Grigoriev I.V."/>
        </authorList>
    </citation>
    <scope>NUCLEOTIDE SEQUENCE [LARGE SCALE GENOMIC DNA]</scope>
</reference>
<proteinExistence type="predicted"/>
<dbReference type="GO" id="GO:0061630">
    <property type="term" value="F:ubiquitin protein ligase activity"/>
    <property type="evidence" value="ECO:0007669"/>
    <property type="project" value="UniProtKB-EC"/>
</dbReference>
<sequence>MLRRGILRHIPFILPFTLRANLLRSGTHASREEEGVYLHTLAPVTIRRGHAFEDGFTFRQALSKKAKIEFIDQWGRPEEGIDGGGLFKEFMTQLVEEIFHAQVPGLFSATEQHLLYPSRLPRILAEGYGLDHYRFIGQMVGRAIWYGILLDADFAGFFLNKWIGRSNYFDDLPSLDPSVYQGLLYVKNYEGDTEEDLGLNFTLTEGEGGEEGSGETRMVELSPGGASIPVTRANRLQYVYLMANYRLNRQIDAQSRAFSEGLNQQIPRRWLGIFSTQELQHLVSGTSRYIDLDDLRTNTVYSREYTQTNHPVIARFWRVISTFPEEDLRLLLRFVTSCERAPLLGFSELEPRFCIHPSSSSQDRLPTASTCVNMLKLPSYSTDEVMKSKLLFAIRSESGFHFS</sequence>
<evidence type="ECO:0000313" key="7">
    <source>
        <dbReference type="EMBL" id="RKP15406.1"/>
    </source>
</evidence>
<dbReference type="Gene3D" id="3.90.1750.10">
    <property type="entry name" value="Hect, E3 ligase catalytic domains"/>
    <property type="match status" value="1"/>
</dbReference>
<dbReference type="Gene3D" id="3.30.2410.10">
    <property type="entry name" value="Hect, E3 ligase catalytic domain"/>
    <property type="match status" value="1"/>
</dbReference>
<evidence type="ECO:0000256" key="1">
    <source>
        <dbReference type="ARBA" id="ARBA00000885"/>
    </source>
</evidence>
<evidence type="ECO:0000259" key="6">
    <source>
        <dbReference type="PROSITE" id="PS50237"/>
    </source>
</evidence>
<dbReference type="EC" id="2.3.2.26" evidence="2"/>
<feature type="domain" description="HECT" evidence="6">
    <location>
        <begin position="62"/>
        <end position="403"/>
    </location>
</feature>
<dbReference type="PANTHER" id="PTHR45700:SF2">
    <property type="entry name" value="UBIQUITIN-PROTEIN LIGASE E3C"/>
    <property type="match status" value="1"/>
</dbReference>
<protein>
    <recommendedName>
        <fullName evidence="2">HECT-type E3 ubiquitin transferase</fullName>
        <ecNumber evidence="2">2.3.2.26</ecNumber>
    </recommendedName>
</protein>
<keyword evidence="3" id="KW-0808">Transferase</keyword>
<name>A0A4P9Y8B9_9FUNG</name>
<dbReference type="EMBL" id="KZ987734">
    <property type="protein sequence ID" value="RKP15406.1"/>
    <property type="molecule type" value="Genomic_DNA"/>
</dbReference>
<dbReference type="InterPro" id="IPR000569">
    <property type="entry name" value="HECT_dom"/>
</dbReference>
<keyword evidence="4 5" id="KW-0833">Ubl conjugation pathway</keyword>
<dbReference type="OrthoDB" id="8068875at2759"/>
<accession>A0A4P9Y8B9</accession>
<evidence type="ECO:0000313" key="8">
    <source>
        <dbReference type="Proteomes" id="UP000267251"/>
    </source>
</evidence>
<evidence type="ECO:0000256" key="5">
    <source>
        <dbReference type="PROSITE-ProRule" id="PRU00104"/>
    </source>
</evidence>
<dbReference type="Pfam" id="PF00632">
    <property type="entry name" value="HECT"/>
    <property type="match status" value="1"/>
</dbReference>
<dbReference type="PROSITE" id="PS50237">
    <property type="entry name" value="HECT"/>
    <property type="match status" value="1"/>
</dbReference>
<dbReference type="InterPro" id="IPR035983">
    <property type="entry name" value="Hect_E3_ubiquitin_ligase"/>
</dbReference>
<feature type="active site" description="Glycyl thioester intermediate" evidence="5">
    <location>
        <position position="371"/>
    </location>
</feature>
<dbReference type="GO" id="GO:0000209">
    <property type="term" value="P:protein polyubiquitination"/>
    <property type="evidence" value="ECO:0007669"/>
    <property type="project" value="InterPro"/>
</dbReference>
<gene>
    <name evidence="7" type="ORF">BJ684DRAFT_7045</name>
</gene>